<reference evidence="1 2" key="1">
    <citation type="journal article" date="2016" name="Nat. Commun.">
        <title>Thousands of microbial genomes shed light on interconnected biogeochemical processes in an aquifer system.</title>
        <authorList>
            <person name="Anantharaman K."/>
            <person name="Brown C.T."/>
            <person name="Hug L.A."/>
            <person name="Sharon I."/>
            <person name="Castelle C.J."/>
            <person name="Probst A.J."/>
            <person name="Thomas B.C."/>
            <person name="Singh A."/>
            <person name="Wilkins M.J."/>
            <person name="Karaoz U."/>
            <person name="Brodie E.L."/>
            <person name="Williams K.H."/>
            <person name="Hubbard S.S."/>
            <person name="Banfield J.F."/>
        </authorList>
    </citation>
    <scope>NUCLEOTIDE SEQUENCE [LARGE SCALE GENOMIC DNA]</scope>
</reference>
<dbReference type="Gene3D" id="3.20.20.150">
    <property type="entry name" value="Divalent-metal-dependent TIM barrel enzymes"/>
    <property type="match status" value="1"/>
</dbReference>
<organism evidence="1 2">
    <name type="scientific">Candidatus Magasanikbacteria bacterium RIFCSPHIGHO2_01_FULL_33_34</name>
    <dbReference type="NCBI Taxonomy" id="1798671"/>
    <lineage>
        <taxon>Bacteria</taxon>
        <taxon>Candidatus Magasanikiibacteriota</taxon>
    </lineage>
</organism>
<gene>
    <name evidence="1" type="ORF">A2725_01020</name>
</gene>
<protein>
    <recommendedName>
        <fullName evidence="3">Xylose isomerase-like TIM barrel domain-containing protein</fullName>
    </recommendedName>
</protein>
<sequence>MIKYGLKIWSNNTHLFDEAVERYKKGYFDFAEVYSNSEFEHDYDALNKLKELSVQGVHVGHLDKAGFHNFFLTEEQKKPWNMTIELSNFFDAPRIIVHPAVEHNWESFQENLAKIDDPRILIESMPIVSPFDSKLRKFGGSLDDLRKIYKQKPICLDISKFIKACVYYKLDYKNSIEEALKDLQPEYFHISGCSIDNPIDEHGNLYEANFDVSWVYKILEKYAKDKDIFLVFETPKVGMDLENDIKNMDFFRK</sequence>
<name>A0A1F6LJC9_9BACT</name>
<proteinExistence type="predicted"/>
<comment type="caution">
    <text evidence="1">The sequence shown here is derived from an EMBL/GenBank/DDBJ whole genome shotgun (WGS) entry which is preliminary data.</text>
</comment>
<dbReference type="AlphaFoldDB" id="A0A1F6LJC9"/>
<evidence type="ECO:0000313" key="2">
    <source>
        <dbReference type="Proteomes" id="UP000177067"/>
    </source>
</evidence>
<dbReference type="Proteomes" id="UP000177067">
    <property type="component" value="Unassembled WGS sequence"/>
</dbReference>
<dbReference type="InterPro" id="IPR036237">
    <property type="entry name" value="Xyl_isomerase-like_sf"/>
</dbReference>
<evidence type="ECO:0008006" key="3">
    <source>
        <dbReference type="Google" id="ProtNLM"/>
    </source>
</evidence>
<accession>A0A1F6LJC9</accession>
<dbReference type="EMBL" id="MFPS01000007">
    <property type="protein sequence ID" value="OGH59393.1"/>
    <property type="molecule type" value="Genomic_DNA"/>
</dbReference>
<dbReference type="SUPFAM" id="SSF51658">
    <property type="entry name" value="Xylose isomerase-like"/>
    <property type="match status" value="1"/>
</dbReference>
<evidence type="ECO:0000313" key="1">
    <source>
        <dbReference type="EMBL" id="OGH59393.1"/>
    </source>
</evidence>